<accession>A0A090BAN6</accession>
<keyword evidence="1" id="KW-0614">Plasmid</keyword>
<dbReference type="Gene3D" id="1.10.10.10">
    <property type="entry name" value="Winged helix-like DNA-binding domain superfamily/Winged helix DNA-binding domain"/>
    <property type="match status" value="1"/>
</dbReference>
<organism evidence="1">
    <name type="scientific">Komagataeibacter europaeus</name>
    <name type="common">Gluconacetobacter europaeus</name>
    <dbReference type="NCBI Taxonomy" id="33995"/>
    <lineage>
        <taxon>Bacteria</taxon>
        <taxon>Pseudomonadati</taxon>
        <taxon>Pseudomonadota</taxon>
        <taxon>Alphaproteobacteria</taxon>
        <taxon>Acetobacterales</taxon>
        <taxon>Acetobacteraceae</taxon>
        <taxon>Komagataeibacter</taxon>
    </lineage>
</organism>
<geneLocation type="plasmid" evidence="1">
    <name>pGE1</name>
</geneLocation>
<dbReference type="EMBL" id="AB972537">
    <property type="protein sequence ID" value="BAP46820.1"/>
    <property type="molecule type" value="Genomic_DNA"/>
</dbReference>
<dbReference type="AlphaFoldDB" id="A0A090BAN6"/>
<reference evidence="1" key="1">
    <citation type="submission" date="2014-07" db="EMBL/GenBank/DDBJ databases">
        <title>Unique plasmid whose copy number varies in growth phase dependent manner.</title>
        <authorList>
            <person name="Akasaka N."/>
            <person name="Astuti W."/>
            <person name="Ishii Y."/>
            <person name="Hidese R."/>
            <person name="Sakoda H."/>
            <person name="Fujiwara S."/>
        </authorList>
    </citation>
    <scope>NUCLEOTIDE SEQUENCE</scope>
    <source>
        <strain evidence="1">KGMA0119</strain>
        <plasmid evidence="1">pGE1</plasmid>
    </source>
</reference>
<dbReference type="InterPro" id="IPR036388">
    <property type="entry name" value="WH-like_DNA-bd_sf"/>
</dbReference>
<dbReference type="RefSeq" id="WP_031943919.1">
    <property type="nucleotide sequence ID" value="NC_024993.1"/>
</dbReference>
<name>A0A090BAN6_KOMEU</name>
<evidence type="ECO:0000313" key="1">
    <source>
        <dbReference type="EMBL" id="BAP46820.1"/>
    </source>
</evidence>
<protein>
    <submittedName>
        <fullName evidence="1">Uncharacterized protein</fullName>
    </submittedName>
</protein>
<sequence>MSQYSPSRISRAFYHLIRNRYYTDRGLSALRRDVLLKLGAYLGRTGCHPSMETLADECRASVKTVQRAVQWAAEQGFIAIKTTTRRMGNRIVRGVHYYTLIVDPERQGKERRLWLARSVIRQIRNSVSPQDRVADQANLNIYKPLNDEYLRRRFTKNQWLDLLRATGETS</sequence>
<proteinExistence type="predicted"/>
<dbReference type="Pfam" id="PF13730">
    <property type="entry name" value="HTH_36"/>
    <property type="match status" value="1"/>
</dbReference>